<dbReference type="Proteomes" id="UP000594263">
    <property type="component" value="Unplaced"/>
</dbReference>
<accession>A0A7N0TF95</accession>
<evidence type="ECO:0000313" key="1">
    <source>
        <dbReference type="EnsemblPlants" id="Kaladp0035s0015.1.v1.1.CDS.1"/>
    </source>
</evidence>
<evidence type="ECO:0000313" key="2">
    <source>
        <dbReference type="Proteomes" id="UP000594263"/>
    </source>
</evidence>
<dbReference type="EnsemblPlants" id="Kaladp0035s0015.1.v1.1">
    <property type="protein sequence ID" value="Kaladp0035s0015.1.v1.1.CDS.1"/>
    <property type="gene ID" value="Kaladp0035s0015.v1.1"/>
</dbReference>
<dbReference type="Gramene" id="Kaladp0035s0015.1.v1.1">
    <property type="protein sequence ID" value="Kaladp0035s0015.1.v1.1.CDS.1"/>
    <property type="gene ID" value="Kaladp0035s0015.v1.1"/>
</dbReference>
<sequence length="94" mass="10726">MVSCFLTHLMPEYLSDLLYTEYLSDLSLCDSSFWQWGNEGDFSTEILEMAFVCDMKSFSVENGSTLLLNYEVHNCNFGFMVVVLCLSLALSTHQ</sequence>
<reference evidence="1" key="1">
    <citation type="submission" date="2021-01" db="UniProtKB">
        <authorList>
            <consortium name="EnsemblPlants"/>
        </authorList>
    </citation>
    <scope>IDENTIFICATION</scope>
</reference>
<protein>
    <submittedName>
        <fullName evidence="1">Uncharacterized protein</fullName>
    </submittedName>
</protein>
<organism evidence="1 2">
    <name type="scientific">Kalanchoe fedtschenkoi</name>
    <name type="common">Lavender scallops</name>
    <name type="synonym">South American air plant</name>
    <dbReference type="NCBI Taxonomy" id="63787"/>
    <lineage>
        <taxon>Eukaryota</taxon>
        <taxon>Viridiplantae</taxon>
        <taxon>Streptophyta</taxon>
        <taxon>Embryophyta</taxon>
        <taxon>Tracheophyta</taxon>
        <taxon>Spermatophyta</taxon>
        <taxon>Magnoliopsida</taxon>
        <taxon>eudicotyledons</taxon>
        <taxon>Gunneridae</taxon>
        <taxon>Pentapetalae</taxon>
        <taxon>Saxifragales</taxon>
        <taxon>Crassulaceae</taxon>
        <taxon>Kalanchoe</taxon>
    </lineage>
</organism>
<name>A0A7N0TF95_KALFE</name>
<dbReference type="AlphaFoldDB" id="A0A7N0TF95"/>
<keyword evidence="2" id="KW-1185">Reference proteome</keyword>
<proteinExistence type="predicted"/>